<reference evidence="5 6" key="1">
    <citation type="submission" date="2024-01" db="EMBL/GenBank/DDBJ databases">
        <title>Complete genome of Cladobotryum mycophilum ATHUM6906.</title>
        <authorList>
            <person name="Christinaki A.C."/>
            <person name="Myridakis A.I."/>
            <person name="Kouvelis V.N."/>
        </authorList>
    </citation>
    <scope>NUCLEOTIDE SEQUENCE [LARGE SCALE GENOMIC DNA]</scope>
    <source>
        <strain evidence="5 6">ATHUM6906</strain>
    </source>
</reference>
<dbReference type="PANTHER" id="PTHR14021:SF15">
    <property type="entry name" value="IRON-SULFUR CLUSTER CO-CHAPERONE PROTEIN HSCB"/>
    <property type="match status" value="1"/>
</dbReference>
<dbReference type="InterPro" id="IPR004640">
    <property type="entry name" value="HscB"/>
</dbReference>
<proteinExistence type="inferred from homology"/>
<dbReference type="Gene3D" id="1.20.1280.20">
    <property type="entry name" value="HscB, C-terminal domain"/>
    <property type="match status" value="1"/>
</dbReference>
<feature type="compositionally biased region" description="Low complexity" evidence="3">
    <location>
        <begin position="85"/>
        <end position="98"/>
    </location>
</feature>
<evidence type="ECO:0000256" key="3">
    <source>
        <dbReference type="SAM" id="MobiDB-lite"/>
    </source>
</evidence>
<dbReference type="Pfam" id="PF07743">
    <property type="entry name" value="HSCB_C"/>
    <property type="match status" value="1"/>
</dbReference>
<dbReference type="PANTHER" id="PTHR14021">
    <property type="entry name" value="IRON-SULFUR CLUSTER CO-CHAPERONE PROTEIN HSCB"/>
    <property type="match status" value="1"/>
</dbReference>
<dbReference type="PROSITE" id="PS50076">
    <property type="entry name" value="DNAJ_2"/>
    <property type="match status" value="1"/>
</dbReference>
<dbReference type="Proteomes" id="UP001338125">
    <property type="component" value="Unassembled WGS sequence"/>
</dbReference>
<dbReference type="Gene3D" id="1.10.287.110">
    <property type="entry name" value="DnaJ domain"/>
    <property type="match status" value="1"/>
</dbReference>
<dbReference type="SUPFAM" id="SSF46565">
    <property type="entry name" value="Chaperone J-domain"/>
    <property type="match status" value="1"/>
</dbReference>
<organism evidence="5 6">
    <name type="scientific">Cladobotryum mycophilum</name>
    <dbReference type="NCBI Taxonomy" id="491253"/>
    <lineage>
        <taxon>Eukaryota</taxon>
        <taxon>Fungi</taxon>
        <taxon>Dikarya</taxon>
        <taxon>Ascomycota</taxon>
        <taxon>Pezizomycotina</taxon>
        <taxon>Sordariomycetes</taxon>
        <taxon>Hypocreomycetidae</taxon>
        <taxon>Hypocreales</taxon>
        <taxon>Hypocreaceae</taxon>
        <taxon>Cladobotryum</taxon>
    </lineage>
</organism>
<sequence length="278" mass="30693">MRSTTFSSTALRDVSRVCARCRHEATRRASLLSRTRRPSSIAPAHSTTPSVSVSISPSLLQASPFSSTPSSSAQSKPAGKKPTKRPSSSSPSTSSYKPLPAQTFYDLFPESLPGGPPPSGPFPIDNRTIRREFLQLQARAHPDMHPAADKARAEATSAHINHAYKTLTSPLLRAQYLLSLRGLDVADDERLQVRDPELLDMAMEAHEEILEAEREEDIEAAKSRNGIRLRECEATLEAAFREDDLESAMEEAVRLRYLVNIQEALDNWELGKPVVLAH</sequence>
<evidence type="ECO:0000259" key="4">
    <source>
        <dbReference type="PROSITE" id="PS50076"/>
    </source>
</evidence>
<dbReference type="InterPro" id="IPR009073">
    <property type="entry name" value="HscB_oligo_C"/>
</dbReference>
<name>A0ABR0SFA9_9HYPO</name>
<dbReference type="InterPro" id="IPR036386">
    <property type="entry name" value="HscB_C_sf"/>
</dbReference>
<protein>
    <submittedName>
        <fullName evidence="5">J-type co-chaperone JAC1</fullName>
    </submittedName>
</protein>
<comment type="caution">
    <text evidence="5">The sequence shown here is derived from an EMBL/GenBank/DDBJ whole genome shotgun (WGS) entry which is preliminary data.</text>
</comment>
<dbReference type="InterPro" id="IPR036869">
    <property type="entry name" value="J_dom_sf"/>
</dbReference>
<keyword evidence="2" id="KW-0143">Chaperone</keyword>
<evidence type="ECO:0000313" key="6">
    <source>
        <dbReference type="Proteomes" id="UP001338125"/>
    </source>
</evidence>
<accession>A0ABR0SFA9</accession>
<dbReference type="InterPro" id="IPR001623">
    <property type="entry name" value="DnaJ_domain"/>
</dbReference>
<evidence type="ECO:0000256" key="1">
    <source>
        <dbReference type="ARBA" id="ARBA00010476"/>
    </source>
</evidence>
<dbReference type="NCBIfam" id="TIGR00714">
    <property type="entry name" value="hscB"/>
    <property type="match status" value="1"/>
</dbReference>
<keyword evidence="6" id="KW-1185">Reference proteome</keyword>
<dbReference type="SUPFAM" id="SSF47144">
    <property type="entry name" value="HSC20 (HSCB), C-terminal oligomerisation domain"/>
    <property type="match status" value="1"/>
</dbReference>
<evidence type="ECO:0000256" key="2">
    <source>
        <dbReference type="ARBA" id="ARBA00023186"/>
    </source>
</evidence>
<comment type="similarity">
    <text evidence="1">Belongs to the HscB family.</text>
</comment>
<feature type="region of interest" description="Disordered" evidence="3">
    <location>
        <begin position="29"/>
        <end position="99"/>
    </location>
</feature>
<gene>
    <name evidence="5" type="ORF">PT974_09123</name>
</gene>
<feature type="compositionally biased region" description="Low complexity" evidence="3">
    <location>
        <begin position="46"/>
        <end position="77"/>
    </location>
</feature>
<feature type="domain" description="J" evidence="4">
    <location>
        <begin position="103"/>
        <end position="180"/>
    </location>
</feature>
<evidence type="ECO:0000313" key="5">
    <source>
        <dbReference type="EMBL" id="KAK5990848.1"/>
    </source>
</evidence>
<dbReference type="EMBL" id="JAVFKD010000014">
    <property type="protein sequence ID" value="KAK5990848.1"/>
    <property type="molecule type" value="Genomic_DNA"/>
</dbReference>